<feature type="compositionally biased region" description="Basic residues" evidence="2">
    <location>
        <begin position="249"/>
        <end position="259"/>
    </location>
</feature>
<feature type="domain" description="HMG box" evidence="3">
    <location>
        <begin position="189"/>
        <end position="262"/>
    </location>
</feature>
<evidence type="ECO:0000256" key="1">
    <source>
        <dbReference type="PROSITE-ProRule" id="PRU00267"/>
    </source>
</evidence>
<accession>A0ABR2W926</accession>
<dbReference type="Gene3D" id="1.10.30.10">
    <property type="entry name" value="High mobility group box domain"/>
    <property type="match status" value="1"/>
</dbReference>
<dbReference type="InterPro" id="IPR009071">
    <property type="entry name" value="HMG_box_dom"/>
</dbReference>
<keyword evidence="1" id="KW-0238">DNA-binding</keyword>
<feature type="region of interest" description="Disordered" evidence="2">
    <location>
        <begin position="238"/>
        <end position="353"/>
    </location>
</feature>
<dbReference type="PANTHER" id="PTHR13468">
    <property type="entry name" value="DEK PROTEIN"/>
    <property type="match status" value="1"/>
</dbReference>
<feature type="DNA-binding region" description="HMG box" evidence="1">
    <location>
        <begin position="189"/>
        <end position="262"/>
    </location>
</feature>
<feature type="compositionally biased region" description="Basic and acidic residues" evidence="2">
    <location>
        <begin position="279"/>
        <end position="291"/>
    </location>
</feature>
<dbReference type="Proteomes" id="UP001479436">
    <property type="component" value="Unassembled WGS sequence"/>
</dbReference>
<dbReference type="EMBL" id="JASJQH010006915">
    <property type="protein sequence ID" value="KAK9727640.1"/>
    <property type="molecule type" value="Genomic_DNA"/>
</dbReference>
<sequence length="353" mass="40678">MSSVVNIKTEPIKVESNLDQEKVKGSKIDIPLMSLEEAYTPRRKRERKTVDRYEPGQESPEPQTTTTTIIHNGTGSRLADIPRVTSKIRSRKHKDYTLYMLHRFLFGRRQGRSNVKDDLESFKGFAFKNLEEEDVYWNKLEKWTVDTCKDVCDVLDLPFPNNKNDLHSSIMDFLKNPQIRDTSDIQEEGNLQISPFSFFVREKRGELIQSNPDKSLDEIQKELLTLWDSLPNEEKLVYQSQIPSDNPTTKKRKYTRRDKKVTTGVVQTQPAKRGRKPKSAHEALTKSKEMVDDSDDEKDSQEPSADATVESLKETSEDNEKVEVVSKKRNIEDIDADDTGSSHKKQKNDNLEA</sequence>
<dbReference type="CDD" id="cd00084">
    <property type="entry name" value="HMG-box_SF"/>
    <property type="match status" value="1"/>
</dbReference>
<evidence type="ECO:0000256" key="2">
    <source>
        <dbReference type="SAM" id="MobiDB-lite"/>
    </source>
</evidence>
<reference evidence="4 5" key="1">
    <citation type="submission" date="2023-04" db="EMBL/GenBank/DDBJ databases">
        <title>Genome of Basidiobolus ranarum AG-B5.</title>
        <authorList>
            <person name="Stajich J.E."/>
            <person name="Carter-House D."/>
            <person name="Gryganskyi A."/>
        </authorList>
    </citation>
    <scope>NUCLEOTIDE SEQUENCE [LARGE SCALE GENOMIC DNA]</scope>
    <source>
        <strain evidence="4 5">AG-B5</strain>
    </source>
</reference>
<feature type="compositionally biased region" description="Polar residues" evidence="2">
    <location>
        <begin position="238"/>
        <end position="247"/>
    </location>
</feature>
<dbReference type="InterPro" id="IPR036910">
    <property type="entry name" value="HMG_box_dom_sf"/>
</dbReference>
<comment type="caution">
    <text evidence="4">The sequence shown here is derived from an EMBL/GenBank/DDBJ whole genome shotgun (WGS) entry which is preliminary data.</text>
</comment>
<dbReference type="Pfam" id="PF00505">
    <property type="entry name" value="HMG_box"/>
    <property type="match status" value="1"/>
</dbReference>
<organism evidence="4 5">
    <name type="scientific">Basidiobolus ranarum</name>
    <dbReference type="NCBI Taxonomy" id="34480"/>
    <lineage>
        <taxon>Eukaryota</taxon>
        <taxon>Fungi</taxon>
        <taxon>Fungi incertae sedis</taxon>
        <taxon>Zoopagomycota</taxon>
        <taxon>Entomophthoromycotina</taxon>
        <taxon>Basidiobolomycetes</taxon>
        <taxon>Basidiobolales</taxon>
        <taxon>Basidiobolaceae</taxon>
        <taxon>Basidiobolus</taxon>
    </lineage>
</organism>
<protein>
    <recommendedName>
        <fullName evidence="3">HMG box domain-containing protein</fullName>
    </recommendedName>
</protein>
<dbReference type="PROSITE" id="PS50118">
    <property type="entry name" value="HMG_BOX_2"/>
    <property type="match status" value="1"/>
</dbReference>
<evidence type="ECO:0000259" key="3">
    <source>
        <dbReference type="PROSITE" id="PS50118"/>
    </source>
</evidence>
<evidence type="ECO:0000313" key="5">
    <source>
        <dbReference type="Proteomes" id="UP001479436"/>
    </source>
</evidence>
<feature type="compositionally biased region" description="Basic and acidic residues" evidence="2">
    <location>
        <begin position="311"/>
        <end position="332"/>
    </location>
</feature>
<evidence type="ECO:0000313" key="4">
    <source>
        <dbReference type="EMBL" id="KAK9727640.1"/>
    </source>
</evidence>
<name>A0ABR2W926_9FUNG</name>
<keyword evidence="1" id="KW-0539">Nucleus</keyword>
<dbReference type="InterPro" id="IPR044198">
    <property type="entry name" value="DEK"/>
</dbReference>
<proteinExistence type="predicted"/>
<keyword evidence="5" id="KW-1185">Reference proteome</keyword>
<gene>
    <name evidence="4" type="ORF">K7432_001674</name>
</gene>
<dbReference type="SUPFAM" id="SSF47095">
    <property type="entry name" value="HMG-box"/>
    <property type="match status" value="1"/>
</dbReference>
<feature type="region of interest" description="Disordered" evidence="2">
    <location>
        <begin position="36"/>
        <end position="70"/>
    </location>
</feature>
<dbReference type="PANTHER" id="PTHR13468:SF1">
    <property type="entry name" value="PROTEIN DEK"/>
    <property type="match status" value="1"/>
</dbReference>